<feature type="region of interest" description="Disordered" evidence="7">
    <location>
        <begin position="1"/>
        <end position="33"/>
    </location>
</feature>
<dbReference type="InterPro" id="IPR007276">
    <property type="entry name" value="Nop14"/>
</dbReference>
<feature type="region of interest" description="Disordered" evidence="7">
    <location>
        <begin position="42"/>
        <end position="61"/>
    </location>
</feature>
<feature type="compositionally biased region" description="Low complexity" evidence="7">
    <location>
        <begin position="239"/>
        <end position="250"/>
    </location>
</feature>
<feature type="region of interest" description="Disordered" evidence="7">
    <location>
        <begin position="239"/>
        <end position="338"/>
    </location>
</feature>
<dbReference type="PANTHER" id="PTHR23183">
    <property type="entry name" value="NOP14"/>
    <property type="match status" value="1"/>
</dbReference>
<evidence type="ECO:0000256" key="3">
    <source>
        <dbReference type="ARBA" id="ARBA00022517"/>
    </source>
</evidence>
<feature type="compositionally biased region" description="Basic and acidic residues" evidence="7">
    <location>
        <begin position="135"/>
        <end position="145"/>
    </location>
</feature>
<evidence type="ECO:0000256" key="6">
    <source>
        <dbReference type="ARBA" id="ARBA00024695"/>
    </source>
</evidence>
<evidence type="ECO:0000256" key="5">
    <source>
        <dbReference type="ARBA" id="ARBA00023242"/>
    </source>
</evidence>
<comment type="similarity">
    <text evidence="2">Belongs to the NOP14 family.</text>
</comment>
<keyword evidence="3" id="KW-0690">Ribosome biogenesis</keyword>
<feature type="compositionally biased region" description="Basic and acidic residues" evidence="7">
    <location>
        <begin position="152"/>
        <end position="161"/>
    </location>
</feature>
<proteinExistence type="inferred from homology"/>
<evidence type="ECO:0000313" key="8">
    <source>
        <dbReference type="EMBL" id="CAG9134782.1"/>
    </source>
</evidence>
<feature type="compositionally biased region" description="Acidic residues" evidence="7">
    <location>
        <begin position="439"/>
        <end position="472"/>
    </location>
</feature>
<dbReference type="AlphaFoldDB" id="A0A8S4G768"/>
<feature type="compositionally biased region" description="Basic and acidic residues" evidence="7">
    <location>
        <begin position="300"/>
        <end position="320"/>
    </location>
</feature>
<protein>
    <submittedName>
        <fullName evidence="8">(diamondback moth) hypothetical protein</fullName>
    </submittedName>
</protein>
<dbReference type="GO" id="GO:0032040">
    <property type="term" value="C:small-subunit processome"/>
    <property type="evidence" value="ECO:0007669"/>
    <property type="project" value="InterPro"/>
</dbReference>
<evidence type="ECO:0000256" key="4">
    <source>
        <dbReference type="ARBA" id="ARBA00022552"/>
    </source>
</evidence>
<dbReference type="GO" id="GO:0030692">
    <property type="term" value="C:Noc4p-Nop14p complex"/>
    <property type="evidence" value="ECO:0007669"/>
    <property type="project" value="TreeGrafter"/>
</dbReference>
<feature type="compositionally biased region" description="Basic and acidic residues" evidence="7">
    <location>
        <begin position="473"/>
        <end position="484"/>
    </location>
</feature>
<feature type="compositionally biased region" description="Basic and acidic residues" evidence="7">
    <location>
        <begin position="264"/>
        <end position="286"/>
    </location>
</feature>
<feature type="region of interest" description="Disordered" evidence="7">
    <location>
        <begin position="129"/>
        <end position="222"/>
    </location>
</feature>
<keyword evidence="9" id="KW-1185">Reference proteome</keyword>
<feature type="compositionally biased region" description="Gly residues" evidence="7">
    <location>
        <begin position="169"/>
        <end position="193"/>
    </location>
</feature>
<reference evidence="8" key="1">
    <citation type="submission" date="2020-11" db="EMBL/GenBank/DDBJ databases">
        <authorList>
            <person name="Whiteford S."/>
        </authorList>
    </citation>
    <scope>NUCLEOTIDE SEQUENCE</scope>
</reference>
<feature type="region of interest" description="Disordered" evidence="7">
    <location>
        <begin position="361"/>
        <end position="524"/>
    </location>
</feature>
<feature type="compositionally biased region" description="Basic and acidic residues" evidence="7">
    <location>
        <begin position="514"/>
        <end position="524"/>
    </location>
</feature>
<dbReference type="Pfam" id="PF04147">
    <property type="entry name" value="Nop14"/>
    <property type="match status" value="2"/>
</dbReference>
<comment type="caution">
    <text evidence="8">The sequence shown here is derived from an EMBL/GenBank/DDBJ whole genome shotgun (WGS) entry which is preliminary data.</text>
</comment>
<evidence type="ECO:0000256" key="1">
    <source>
        <dbReference type="ARBA" id="ARBA00004604"/>
    </source>
</evidence>
<comment type="subcellular location">
    <subcellularLocation>
        <location evidence="1">Nucleus</location>
        <location evidence="1">Nucleolus</location>
    </subcellularLocation>
</comment>
<sequence length="867" mass="95725">MAKAKNKRNSGLADKVHNKRKGDVHKKKLNPFEVHINREKMKVLGQKSKHERGMPGVARARAVQKRKETLGTEMKLMHKTNVFTDRRIGEKDSALSAEERATARFAAERARRPRPALYNLADDELLTHRGQTLEQIEKFDDPRSSDDEDDDDGRKAFRGLDDEFVSEGHFGGGMLSRGAGGGAGGAGGAGGGARSHQDLIDQLIADSKRRKADKQKLKEQTLDLTEKLDSEWRDLQPVVAKRARAASPPAATAPPAPGDPPLTRAERAALDYDQMTRELRFEKRGTPSDGLKSQEAQEEEERKQLAAWQRERDRRMRGEEGEGAPAHTHRSAEDLDDNLELEAVAPGFMLAYDDEGRALGDEAVLTQHSGFPSEKKQFQDGGSDDSSDEEEGSSEGGDDDDDDDDEQTPADKTSTKKIDKKSKEATPNETSILFQNQTSDEDDDDEDEDKNGGDDDKDNETTDDDDDDDETEEKNSEKDNDSKKINSVKTNGSPKEDSSESDSDSDTEPAQSEKTNENKVDDISNLRVLLESEAESEDEEQRAEDDQRISTFFKTMSTEGYKLKALLSDKSPAAQAAALARLVKQYDPSKGEGNKEKLSQLFPYVVQFIHDAWGAPDSAAGVSHAARTLHHLAPILYDLAKVNKVSSMKCIVEVLKEKHDLFLKCPKRVPDLDTLVLFKLVSLLYPGSDYRHPVATPALVFMQQILTRGRFRDPQSISRGLFVAALILEYTALSKRLVPPVINFLRGLLYMAADIPVVSQLQVVPPFRARDAGLLRVSADCPPLSGADKMAAGDLFTDEFTDEFKVRVVCTSVAMLRELFDNSSDLEAQECIFRPHLQLLALVPLPPAPAAAPAPPPPPPPPPRCST</sequence>
<evidence type="ECO:0000256" key="2">
    <source>
        <dbReference type="ARBA" id="ARBA00007466"/>
    </source>
</evidence>
<keyword evidence="4" id="KW-0698">rRNA processing</keyword>
<feature type="compositionally biased region" description="Basic and acidic residues" evidence="7">
    <location>
        <begin position="413"/>
        <end position="426"/>
    </location>
</feature>
<dbReference type="GO" id="GO:0030490">
    <property type="term" value="P:maturation of SSU-rRNA"/>
    <property type="evidence" value="ECO:0007669"/>
    <property type="project" value="TreeGrafter"/>
</dbReference>
<organism evidence="8 9">
    <name type="scientific">Plutella xylostella</name>
    <name type="common">Diamondback moth</name>
    <name type="synonym">Plutella maculipennis</name>
    <dbReference type="NCBI Taxonomy" id="51655"/>
    <lineage>
        <taxon>Eukaryota</taxon>
        <taxon>Metazoa</taxon>
        <taxon>Ecdysozoa</taxon>
        <taxon>Arthropoda</taxon>
        <taxon>Hexapoda</taxon>
        <taxon>Insecta</taxon>
        <taxon>Pterygota</taxon>
        <taxon>Neoptera</taxon>
        <taxon>Endopterygota</taxon>
        <taxon>Lepidoptera</taxon>
        <taxon>Glossata</taxon>
        <taxon>Ditrysia</taxon>
        <taxon>Yponomeutoidea</taxon>
        <taxon>Plutellidae</taxon>
        <taxon>Plutella</taxon>
    </lineage>
</organism>
<feature type="compositionally biased region" description="Polar residues" evidence="7">
    <location>
        <begin position="427"/>
        <end position="437"/>
    </location>
</feature>
<dbReference type="PANTHER" id="PTHR23183:SF0">
    <property type="entry name" value="NUCLEOLAR PROTEIN 14"/>
    <property type="match status" value="1"/>
</dbReference>
<gene>
    <name evidence="8" type="ORF">PLXY2_LOCUS13064</name>
</gene>
<keyword evidence="5" id="KW-0539">Nucleus</keyword>
<dbReference type="Proteomes" id="UP000653454">
    <property type="component" value="Unassembled WGS sequence"/>
</dbReference>
<evidence type="ECO:0000313" key="9">
    <source>
        <dbReference type="Proteomes" id="UP000653454"/>
    </source>
</evidence>
<accession>A0A8S4G768</accession>
<feature type="compositionally biased region" description="Pro residues" evidence="7">
    <location>
        <begin position="251"/>
        <end position="260"/>
    </location>
</feature>
<comment type="function">
    <text evidence="6">Involved in nucleolar processing of pre-18S ribosomal RNA. Has a role in the nuclear export of 40S pre-ribosomal subunit to the cytoplasm.</text>
</comment>
<name>A0A8S4G768_PLUXY</name>
<feature type="compositionally biased region" description="Basic residues" evidence="7">
    <location>
        <begin position="17"/>
        <end position="29"/>
    </location>
</feature>
<feature type="compositionally biased region" description="Acidic residues" evidence="7">
    <location>
        <begin position="382"/>
        <end position="408"/>
    </location>
</feature>
<feature type="region of interest" description="Disordered" evidence="7">
    <location>
        <begin position="848"/>
        <end position="867"/>
    </location>
</feature>
<dbReference type="EMBL" id="CAJHNJ030000086">
    <property type="protein sequence ID" value="CAG9134782.1"/>
    <property type="molecule type" value="Genomic_DNA"/>
</dbReference>
<evidence type="ECO:0000256" key="7">
    <source>
        <dbReference type="SAM" id="MobiDB-lite"/>
    </source>
</evidence>